<comment type="caution">
    <text evidence="4">The sequence shown here is derived from an EMBL/GenBank/DDBJ whole genome shotgun (WGS) entry which is preliminary data.</text>
</comment>
<dbReference type="PANTHER" id="PTHR43861">
    <property type="entry name" value="TRANS-ACONITATE 2-METHYLTRANSFERASE-RELATED"/>
    <property type="match status" value="1"/>
</dbReference>
<dbReference type="OrthoDB" id="5174037at2"/>
<dbReference type="CDD" id="cd02440">
    <property type="entry name" value="AdoMet_MTases"/>
    <property type="match status" value="1"/>
</dbReference>
<evidence type="ECO:0000256" key="1">
    <source>
        <dbReference type="ARBA" id="ARBA00022603"/>
    </source>
</evidence>
<evidence type="ECO:0000256" key="2">
    <source>
        <dbReference type="ARBA" id="ARBA00022679"/>
    </source>
</evidence>
<dbReference type="InterPro" id="IPR029063">
    <property type="entry name" value="SAM-dependent_MTases_sf"/>
</dbReference>
<keyword evidence="1 4" id="KW-0489">Methyltransferase</keyword>
<proteinExistence type="predicted"/>
<dbReference type="EMBL" id="LWCS01000003">
    <property type="protein sequence ID" value="OAN41556.1"/>
    <property type="molecule type" value="Genomic_DNA"/>
</dbReference>
<dbReference type="RefSeq" id="WP_064280382.1">
    <property type="nucleotide sequence ID" value="NZ_LWCS01000003.1"/>
</dbReference>
<dbReference type="Pfam" id="PF13649">
    <property type="entry name" value="Methyltransf_25"/>
    <property type="match status" value="1"/>
</dbReference>
<dbReference type="GO" id="GO:0032259">
    <property type="term" value="P:methylation"/>
    <property type="evidence" value="ECO:0007669"/>
    <property type="project" value="UniProtKB-KW"/>
</dbReference>
<dbReference type="AlphaFoldDB" id="A0A178M0X8"/>
<dbReference type="SUPFAM" id="SSF53335">
    <property type="entry name" value="S-adenosyl-L-methionine-dependent methyltransferases"/>
    <property type="match status" value="1"/>
</dbReference>
<dbReference type="PANTHER" id="PTHR43861:SF1">
    <property type="entry name" value="TRANS-ACONITATE 2-METHYLTRANSFERASE"/>
    <property type="match status" value="1"/>
</dbReference>
<dbReference type="InterPro" id="IPR041698">
    <property type="entry name" value="Methyltransf_25"/>
</dbReference>
<feature type="domain" description="Methyltransferase" evidence="3">
    <location>
        <begin position="35"/>
        <end position="124"/>
    </location>
</feature>
<reference evidence="4 5" key="1">
    <citation type="submission" date="2016-04" db="EMBL/GenBank/DDBJ databases">
        <title>Draft Genome Sequences of Staphylococcus capitis Strain H36, S. capitis Strain H65, S. cohnii Strain H62, S. hominis Strain H69, Mycobacterium iranicum Strain H39, Plantibacter sp. Strain H53, Pseudomonas oryzihabitans Strain H72, and Microbacterium sp. Strain H83, isolated from residential settings.</title>
        <authorList>
            <person name="Lymperopoulou D."/>
            <person name="Adams R.I."/>
            <person name="Lindow S."/>
            <person name="Coil D.A."/>
            <person name="Jospin G."/>
            <person name="Eisen J.A."/>
        </authorList>
    </citation>
    <scope>NUCLEOTIDE SEQUENCE [LARGE SCALE GENOMIC DNA]</scope>
    <source>
        <strain evidence="4 5">H39</strain>
    </source>
</reference>
<gene>
    <name evidence="4" type="ORF">A4X20_13230</name>
</gene>
<dbReference type="GO" id="GO:0008168">
    <property type="term" value="F:methyltransferase activity"/>
    <property type="evidence" value="ECO:0007669"/>
    <property type="project" value="UniProtKB-KW"/>
</dbReference>
<accession>A0A178M0X8</accession>
<name>A0A178M0X8_MYCIR</name>
<evidence type="ECO:0000259" key="3">
    <source>
        <dbReference type="Pfam" id="PF13649"/>
    </source>
</evidence>
<dbReference type="Proteomes" id="UP000078396">
    <property type="component" value="Unassembled WGS sequence"/>
</dbReference>
<sequence>MADWDGTQYGMISDLQRAAAAESLTLIDLDGGERVLDVGCGDGYVTAQIAERLPRGSVLGVDPSPRMIEAAGRRATSASFVAGDVTSLTFDGEFDVVTSFNALHWVRDQDAAYRCMASALTPGGRAYLTFVCAGPRLAVEEIGMIVTRQKRWGTAFEGFAPPYRHPTPEHFAETATAAGFEIVTQTVVDRWWDFGSRDAFAQWCTVGFGDWTSHLGSDEAPLFIDSLVDSYRDVSGRDDTVGFYQLRATLKR</sequence>
<keyword evidence="2 4" id="KW-0808">Transferase</keyword>
<protein>
    <submittedName>
        <fullName evidence="4">SAM-dependent methyltransferase</fullName>
    </submittedName>
</protein>
<evidence type="ECO:0000313" key="5">
    <source>
        <dbReference type="Proteomes" id="UP000078396"/>
    </source>
</evidence>
<dbReference type="Gene3D" id="3.40.50.150">
    <property type="entry name" value="Vaccinia Virus protein VP39"/>
    <property type="match status" value="1"/>
</dbReference>
<evidence type="ECO:0000313" key="4">
    <source>
        <dbReference type="EMBL" id="OAN41556.1"/>
    </source>
</evidence>
<organism evidence="4 5">
    <name type="scientific">Mycolicibacterium iranicum</name>
    <name type="common">Mycobacterium iranicum</name>
    <dbReference type="NCBI Taxonomy" id="912594"/>
    <lineage>
        <taxon>Bacteria</taxon>
        <taxon>Bacillati</taxon>
        <taxon>Actinomycetota</taxon>
        <taxon>Actinomycetes</taxon>
        <taxon>Mycobacteriales</taxon>
        <taxon>Mycobacteriaceae</taxon>
        <taxon>Mycolicibacterium</taxon>
    </lineage>
</organism>